<dbReference type="Proteomes" id="UP000886110">
    <property type="component" value="Unassembled WGS sequence"/>
</dbReference>
<evidence type="ECO:0000256" key="3">
    <source>
        <dbReference type="ARBA" id="ARBA00023096"/>
    </source>
</evidence>
<gene>
    <name evidence="4" type="primary">pdxJ</name>
    <name evidence="6" type="ORF">ENL19_00660</name>
</gene>
<dbReference type="UniPathway" id="UPA00244">
    <property type="reaction ID" value="UER00313"/>
</dbReference>
<feature type="binding site" evidence="4">
    <location>
        <begin position="209"/>
        <end position="210"/>
    </location>
    <ligand>
        <name>3-amino-2-oxopropyl phosphate</name>
        <dbReference type="ChEBI" id="CHEBI:57279"/>
    </ligand>
</feature>
<keyword evidence="3 4" id="KW-0664">Pyridoxine biosynthesis</keyword>
<dbReference type="NCBIfam" id="NF003627">
    <property type="entry name" value="PRK05265.1-5"/>
    <property type="match status" value="1"/>
</dbReference>
<dbReference type="GO" id="GO:0033856">
    <property type="term" value="F:pyridoxine 5'-phosphate synthase activity"/>
    <property type="evidence" value="ECO:0007669"/>
    <property type="project" value="UniProtKB-UniRule"/>
</dbReference>
<feature type="site" description="Transition state stabilizer" evidence="4">
    <location>
        <position position="150"/>
    </location>
</feature>
<evidence type="ECO:0000256" key="1">
    <source>
        <dbReference type="ARBA" id="ARBA00022490"/>
    </source>
</evidence>
<dbReference type="InterPro" id="IPR036130">
    <property type="entry name" value="Pyridoxine-5'_phos_synth"/>
</dbReference>
<comment type="catalytic activity">
    <reaction evidence="4">
        <text>3-amino-2-oxopropyl phosphate + 1-deoxy-D-xylulose 5-phosphate = pyridoxine 5'-phosphate + phosphate + 2 H2O + H(+)</text>
        <dbReference type="Rhea" id="RHEA:15265"/>
        <dbReference type="ChEBI" id="CHEBI:15377"/>
        <dbReference type="ChEBI" id="CHEBI:15378"/>
        <dbReference type="ChEBI" id="CHEBI:43474"/>
        <dbReference type="ChEBI" id="CHEBI:57279"/>
        <dbReference type="ChEBI" id="CHEBI:57792"/>
        <dbReference type="ChEBI" id="CHEBI:58589"/>
        <dbReference type="EC" id="2.6.99.2"/>
    </reaction>
</comment>
<feature type="active site" description="Proton donor" evidence="4">
    <location>
        <position position="187"/>
    </location>
</feature>
<feature type="binding site" evidence="4">
    <location>
        <position position="17"/>
    </location>
    <ligand>
        <name>3-amino-2-oxopropyl phosphate</name>
        <dbReference type="ChEBI" id="CHEBI:57279"/>
    </ligand>
</feature>
<dbReference type="InterPro" id="IPR013785">
    <property type="entry name" value="Aldolase_TIM"/>
</dbReference>
<comment type="similarity">
    <text evidence="4">Belongs to the PNP synthase family.</text>
</comment>
<accession>A0A7C5HFV4</accession>
<comment type="pathway">
    <text evidence="4">Cofactor biosynthesis; pyridoxine 5'-phosphate biosynthesis; pyridoxine 5'-phosphate from D-erythrose 4-phosphate: step 5/5.</text>
</comment>
<evidence type="ECO:0000256" key="4">
    <source>
        <dbReference type="HAMAP-Rule" id="MF_00279"/>
    </source>
</evidence>
<feature type="binding site" evidence="4">
    <location>
        <position position="99"/>
    </location>
    <ligand>
        <name>1-deoxy-D-xylulose 5-phosphate</name>
        <dbReference type="ChEBI" id="CHEBI:57792"/>
    </ligand>
</feature>
<protein>
    <recommendedName>
        <fullName evidence="4 5">Pyridoxine 5'-phosphate synthase</fullName>
        <shortName evidence="4">PNP synthase</shortName>
        <ecNumber evidence="4 5">2.6.99.2</ecNumber>
    </recommendedName>
</protein>
<sequence length="236" mass="26075">MRLGVNIDHIATLREARGIAYPDPVEAAFIAESAGADGITVHLRVDRRHIKERDVNILKETVKTYLNVEASLDEGIQNFLCKVQPQWVCIVPENPEERTTSGGINLKKMKEQVKNAVEKLKSNEIKVSLFIEPEIEAIQASRDIGADAIELNTGRYADSPNPINELSKIEEAARAGINFGLEVHAGHGLNLRNVKHIARIKEIVELNIGHSIISRAVIVGLDKAVIEMKEAIKNAE</sequence>
<comment type="caution">
    <text evidence="6">The sequence shown here is derived from an EMBL/GenBank/DDBJ whole genome shotgun (WGS) entry which is preliminary data.</text>
</comment>
<feature type="binding site" evidence="4">
    <location>
        <position position="44"/>
    </location>
    <ligand>
        <name>1-deoxy-D-xylulose 5-phosphate</name>
        <dbReference type="ChEBI" id="CHEBI:57792"/>
    </ligand>
</feature>
<dbReference type="PANTHER" id="PTHR30456:SF0">
    <property type="entry name" value="PYRIDOXINE 5'-PHOSPHATE SYNTHASE"/>
    <property type="match status" value="1"/>
</dbReference>
<keyword evidence="2 4" id="KW-0808">Transferase</keyword>
<dbReference type="GO" id="GO:0005829">
    <property type="term" value="C:cytosol"/>
    <property type="evidence" value="ECO:0007669"/>
    <property type="project" value="TreeGrafter"/>
</dbReference>
<keyword evidence="1 4" id="KW-0963">Cytoplasm</keyword>
<evidence type="ECO:0000256" key="2">
    <source>
        <dbReference type="ARBA" id="ARBA00022679"/>
    </source>
</evidence>
<dbReference type="PANTHER" id="PTHR30456">
    <property type="entry name" value="PYRIDOXINE 5'-PHOSPHATE SYNTHASE"/>
    <property type="match status" value="1"/>
</dbReference>
<dbReference type="Gene3D" id="3.20.20.70">
    <property type="entry name" value="Aldolase class I"/>
    <property type="match status" value="1"/>
</dbReference>
<feature type="binding site" evidence="4">
    <location>
        <position position="49"/>
    </location>
    <ligand>
        <name>1-deoxy-D-xylulose 5-phosphate</name>
        <dbReference type="ChEBI" id="CHEBI:57792"/>
    </ligand>
</feature>
<name>A0A7C5HFV4_UNCW3</name>
<proteinExistence type="inferred from homology"/>
<evidence type="ECO:0000313" key="6">
    <source>
        <dbReference type="EMBL" id="HHE04553.1"/>
    </source>
</evidence>
<feature type="active site" description="Proton acceptor" evidence="4">
    <location>
        <position position="42"/>
    </location>
</feature>
<comment type="subcellular location">
    <subcellularLocation>
        <location evidence="4">Cytoplasm</location>
    </subcellularLocation>
</comment>
<dbReference type="AlphaFoldDB" id="A0A7C5HFV4"/>
<comment type="subunit">
    <text evidence="4">Homooctamer; tetramer of dimers.</text>
</comment>
<dbReference type="HAMAP" id="MF_00279">
    <property type="entry name" value="PdxJ"/>
    <property type="match status" value="1"/>
</dbReference>
<dbReference type="SUPFAM" id="SSF63892">
    <property type="entry name" value="Pyridoxine 5'-phosphate synthase"/>
    <property type="match status" value="1"/>
</dbReference>
<reference evidence="6" key="1">
    <citation type="journal article" date="2020" name="mSystems">
        <title>Genome- and Community-Level Interaction Insights into Carbon Utilization and Element Cycling Functions of Hydrothermarchaeota in Hydrothermal Sediment.</title>
        <authorList>
            <person name="Zhou Z."/>
            <person name="Liu Y."/>
            <person name="Xu W."/>
            <person name="Pan J."/>
            <person name="Luo Z.H."/>
            <person name="Li M."/>
        </authorList>
    </citation>
    <scope>NUCLEOTIDE SEQUENCE [LARGE SCALE GENOMIC DNA]</scope>
    <source>
        <strain evidence="6">HyVt-74</strain>
    </source>
</reference>
<dbReference type="NCBIfam" id="TIGR00559">
    <property type="entry name" value="pdxJ"/>
    <property type="match status" value="1"/>
</dbReference>
<comment type="function">
    <text evidence="4">Catalyzes the complicated ring closure reaction between the two acyclic compounds 1-deoxy-D-xylulose-5-phosphate (DXP) and 3-amino-2-oxopropyl phosphate (1-amino-acetone-3-phosphate or AAP) to form pyridoxine 5'-phosphate (PNP) and inorganic phosphate.</text>
</comment>
<evidence type="ECO:0000256" key="5">
    <source>
        <dbReference type="NCBIfam" id="TIGR00559"/>
    </source>
</evidence>
<dbReference type="InterPro" id="IPR004569">
    <property type="entry name" value="PyrdxlP_synth_PdxJ"/>
</dbReference>
<dbReference type="Pfam" id="PF03740">
    <property type="entry name" value="PdxJ"/>
    <property type="match status" value="1"/>
</dbReference>
<feature type="binding site" evidence="4">
    <location>
        <begin position="8"/>
        <end position="9"/>
    </location>
    <ligand>
        <name>1-deoxy-D-xylulose 5-phosphate</name>
        <dbReference type="ChEBI" id="CHEBI:57792"/>
    </ligand>
</feature>
<feature type="binding site" evidence="4">
    <location>
        <position position="6"/>
    </location>
    <ligand>
        <name>3-amino-2-oxopropyl phosphate</name>
        <dbReference type="ChEBI" id="CHEBI:57279"/>
    </ligand>
</feature>
<feature type="active site" description="Proton acceptor" evidence="4">
    <location>
        <position position="69"/>
    </location>
</feature>
<dbReference type="NCBIfam" id="NF003625">
    <property type="entry name" value="PRK05265.1-3"/>
    <property type="match status" value="1"/>
</dbReference>
<dbReference type="EMBL" id="DRTB01000044">
    <property type="protein sequence ID" value="HHE04553.1"/>
    <property type="molecule type" value="Genomic_DNA"/>
</dbReference>
<dbReference type="CDD" id="cd00003">
    <property type="entry name" value="PNPsynthase"/>
    <property type="match status" value="1"/>
</dbReference>
<dbReference type="GO" id="GO:0008615">
    <property type="term" value="P:pyridoxine biosynthetic process"/>
    <property type="evidence" value="ECO:0007669"/>
    <property type="project" value="UniProtKB-UniRule"/>
</dbReference>
<organism evidence="6">
    <name type="scientific">candidate division WOR-3 bacterium</name>
    <dbReference type="NCBI Taxonomy" id="2052148"/>
    <lineage>
        <taxon>Bacteria</taxon>
        <taxon>Bacteria division WOR-3</taxon>
    </lineage>
</organism>
<dbReference type="EC" id="2.6.99.2" evidence="4 5"/>
<feature type="binding site" evidence="4">
    <location>
        <position position="188"/>
    </location>
    <ligand>
        <name>3-amino-2-oxopropyl phosphate</name>
        <dbReference type="ChEBI" id="CHEBI:57279"/>
    </ligand>
</feature>